<dbReference type="AlphaFoldDB" id="A0A3Q7HBH1"/>
<evidence type="ECO:0000313" key="2">
    <source>
        <dbReference type="EnsemblPlants" id="Solyc07g041350.1.1.1"/>
    </source>
</evidence>
<dbReference type="Proteomes" id="UP000004994">
    <property type="component" value="Chromosome 7"/>
</dbReference>
<dbReference type="PaxDb" id="4081-Solyc07g041350.1.1"/>
<protein>
    <recommendedName>
        <fullName evidence="4">Transmembrane protein</fullName>
    </recommendedName>
</protein>
<sequence length="88" mass="10057">MMSSPIDRNDGANVEAYQILRISFLALSLLAATVFYVKRSDNNMHPVVVHADRVPSKKFATHHVFKEKYFSQNWPTKVTVTESLVPHK</sequence>
<keyword evidence="1" id="KW-0812">Transmembrane</keyword>
<dbReference type="EnsemblPlants" id="Solyc07g041350.1.1">
    <property type="protein sequence ID" value="Solyc07g041350.1.1.1"/>
    <property type="gene ID" value="Solyc07g041350.1"/>
</dbReference>
<feature type="transmembrane region" description="Helical" evidence="1">
    <location>
        <begin position="20"/>
        <end position="37"/>
    </location>
</feature>
<keyword evidence="3" id="KW-1185">Reference proteome</keyword>
<accession>A0A3Q7HBH1</accession>
<reference evidence="2" key="1">
    <citation type="journal article" date="2012" name="Nature">
        <title>The tomato genome sequence provides insights into fleshy fruit evolution.</title>
        <authorList>
            <consortium name="Tomato Genome Consortium"/>
        </authorList>
    </citation>
    <scope>NUCLEOTIDE SEQUENCE [LARGE SCALE GENOMIC DNA]</scope>
    <source>
        <strain evidence="2">cv. Heinz 1706</strain>
    </source>
</reference>
<evidence type="ECO:0000313" key="3">
    <source>
        <dbReference type="Proteomes" id="UP000004994"/>
    </source>
</evidence>
<evidence type="ECO:0000256" key="1">
    <source>
        <dbReference type="SAM" id="Phobius"/>
    </source>
</evidence>
<organism evidence="2">
    <name type="scientific">Solanum lycopersicum</name>
    <name type="common">Tomato</name>
    <name type="synonym">Lycopersicon esculentum</name>
    <dbReference type="NCBI Taxonomy" id="4081"/>
    <lineage>
        <taxon>Eukaryota</taxon>
        <taxon>Viridiplantae</taxon>
        <taxon>Streptophyta</taxon>
        <taxon>Embryophyta</taxon>
        <taxon>Tracheophyta</taxon>
        <taxon>Spermatophyta</taxon>
        <taxon>Magnoliopsida</taxon>
        <taxon>eudicotyledons</taxon>
        <taxon>Gunneridae</taxon>
        <taxon>Pentapetalae</taxon>
        <taxon>asterids</taxon>
        <taxon>lamiids</taxon>
        <taxon>Solanales</taxon>
        <taxon>Solanaceae</taxon>
        <taxon>Solanoideae</taxon>
        <taxon>Solaneae</taxon>
        <taxon>Solanum</taxon>
        <taxon>Solanum subgen. Lycopersicon</taxon>
    </lineage>
</organism>
<evidence type="ECO:0008006" key="4">
    <source>
        <dbReference type="Google" id="ProtNLM"/>
    </source>
</evidence>
<reference evidence="2" key="2">
    <citation type="submission" date="2019-01" db="UniProtKB">
        <authorList>
            <consortium name="EnsemblPlants"/>
        </authorList>
    </citation>
    <scope>IDENTIFICATION</scope>
    <source>
        <strain evidence="2">cv. Heinz 1706</strain>
    </source>
</reference>
<keyword evidence="1" id="KW-0472">Membrane</keyword>
<proteinExistence type="predicted"/>
<dbReference type="Gramene" id="Solyc07g041350.1.1">
    <property type="protein sequence ID" value="Solyc07g041350.1.1.1"/>
    <property type="gene ID" value="Solyc07g041350.1"/>
</dbReference>
<name>A0A3Q7HBH1_SOLLC</name>
<keyword evidence="1" id="KW-1133">Transmembrane helix</keyword>
<dbReference type="InParanoid" id="A0A3Q7HBH1"/>